<comment type="caution">
    <text evidence="2">The sequence shown here is derived from an EMBL/GenBank/DDBJ whole genome shotgun (WGS) entry which is preliminary data.</text>
</comment>
<sequence length="128" mass="14148">MFISASGWAGSLPARELQFWGGGLPASVDPHQVVSNPAPPPSAKRAQKRVISAPSEWRVRRIFRQHRWNEAAIYVLITRTGPVLNHCLDAKSSSWAIPCCRVYKTAPERPSFGRDAASRGTVRCPNVK</sequence>
<dbReference type="EMBL" id="BGPR01000875">
    <property type="protein sequence ID" value="GBM38708.1"/>
    <property type="molecule type" value="Genomic_DNA"/>
</dbReference>
<dbReference type="Proteomes" id="UP000499080">
    <property type="component" value="Unassembled WGS sequence"/>
</dbReference>
<reference evidence="2 3" key="1">
    <citation type="journal article" date="2019" name="Sci. Rep.">
        <title>Orb-weaving spider Araneus ventricosus genome elucidates the spidroin gene catalogue.</title>
        <authorList>
            <person name="Kono N."/>
            <person name="Nakamura H."/>
            <person name="Ohtoshi R."/>
            <person name="Moran D.A.P."/>
            <person name="Shinohara A."/>
            <person name="Yoshida Y."/>
            <person name="Fujiwara M."/>
            <person name="Mori M."/>
            <person name="Tomita M."/>
            <person name="Arakawa K."/>
        </authorList>
    </citation>
    <scope>NUCLEOTIDE SEQUENCE [LARGE SCALE GENOMIC DNA]</scope>
</reference>
<evidence type="ECO:0000313" key="2">
    <source>
        <dbReference type="EMBL" id="GBM38708.1"/>
    </source>
</evidence>
<evidence type="ECO:0000313" key="3">
    <source>
        <dbReference type="Proteomes" id="UP000499080"/>
    </source>
</evidence>
<organism evidence="2 3">
    <name type="scientific">Araneus ventricosus</name>
    <name type="common">Orbweaver spider</name>
    <name type="synonym">Epeira ventricosa</name>
    <dbReference type="NCBI Taxonomy" id="182803"/>
    <lineage>
        <taxon>Eukaryota</taxon>
        <taxon>Metazoa</taxon>
        <taxon>Ecdysozoa</taxon>
        <taxon>Arthropoda</taxon>
        <taxon>Chelicerata</taxon>
        <taxon>Arachnida</taxon>
        <taxon>Araneae</taxon>
        <taxon>Araneomorphae</taxon>
        <taxon>Entelegynae</taxon>
        <taxon>Araneoidea</taxon>
        <taxon>Araneidae</taxon>
        <taxon>Araneus</taxon>
    </lineage>
</organism>
<name>A0A4Y2FDE3_ARAVE</name>
<protein>
    <submittedName>
        <fullName evidence="2">Uncharacterized protein</fullName>
    </submittedName>
</protein>
<keyword evidence="3" id="KW-1185">Reference proteome</keyword>
<feature type="region of interest" description="Disordered" evidence="1">
    <location>
        <begin position="30"/>
        <end position="49"/>
    </location>
</feature>
<proteinExistence type="predicted"/>
<evidence type="ECO:0000256" key="1">
    <source>
        <dbReference type="SAM" id="MobiDB-lite"/>
    </source>
</evidence>
<gene>
    <name evidence="2" type="ORF">AVEN_54739_1</name>
</gene>
<accession>A0A4Y2FDE3</accession>
<dbReference type="AlphaFoldDB" id="A0A4Y2FDE3"/>